<dbReference type="Proteomes" id="UP000694404">
    <property type="component" value="Unplaced"/>
</dbReference>
<dbReference type="SMART" id="SM00349">
    <property type="entry name" value="KRAB"/>
    <property type="match status" value="1"/>
</dbReference>
<reference evidence="3" key="1">
    <citation type="submission" date="2025-08" db="UniProtKB">
        <authorList>
            <consortium name="Ensembl"/>
        </authorList>
    </citation>
    <scope>IDENTIFICATION</scope>
</reference>
<name>A0A8C0G5N0_CHEAB</name>
<reference evidence="3" key="2">
    <citation type="submission" date="2025-09" db="UniProtKB">
        <authorList>
            <consortium name="Ensembl"/>
        </authorList>
    </citation>
    <scope>IDENTIFICATION</scope>
</reference>
<dbReference type="Pfam" id="PF01352">
    <property type="entry name" value="KRAB"/>
    <property type="match status" value="1"/>
</dbReference>
<dbReference type="CDD" id="cd07765">
    <property type="entry name" value="KRAB_A-box"/>
    <property type="match status" value="1"/>
</dbReference>
<proteinExistence type="predicted"/>
<evidence type="ECO:0000259" key="2">
    <source>
        <dbReference type="PROSITE" id="PS50805"/>
    </source>
</evidence>
<dbReference type="InterPro" id="IPR001909">
    <property type="entry name" value="KRAB"/>
</dbReference>
<dbReference type="PANTHER" id="PTHR23232:SF133">
    <property type="entry name" value="RIKEN CDNA 1700020N01 GENE"/>
    <property type="match status" value="1"/>
</dbReference>
<sequence length="127" mass="13326">SFHLIGSSPPCGAVTGAAGTECWTLPLSGASDLEEVALYFTREEWTLLDSTQRALCRDVVQENYENVTSLGKGSRPLGSWKGKSGVAARSPTGLLLPRPMQPCGAGRGEQGATSGRHAPRSLSLQAV</sequence>
<keyword evidence="4" id="KW-1185">Reference proteome</keyword>
<evidence type="ECO:0000256" key="1">
    <source>
        <dbReference type="SAM" id="MobiDB-lite"/>
    </source>
</evidence>
<dbReference type="Ensembl" id="ENSCABT00000004439.1">
    <property type="protein sequence ID" value="ENSCABP00000004087.1"/>
    <property type="gene ID" value="ENSCABG00000003089.1"/>
</dbReference>
<accession>A0A8C0G5N0</accession>
<dbReference type="GeneTree" id="ENSGT01150000287110"/>
<dbReference type="AlphaFoldDB" id="A0A8C0G5N0"/>
<evidence type="ECO:0000313" key="4">
    <source>
        <dbReference type="Proteomes" id="UP000694404"/>
    </source>
</evidence>
<dbReference type="GO" id="GO:0006355">
    <property type="term" value="P:regulation of DNA-templated transcription"/>
    <property type="evidence" value="ECO:0007669"/>
    <property type="project" value="InterPro"/>
</dbReference>
<feature type="region of interest" description="Disordered" evidence="1">
    <location>
        <begin position="75"/>
        <end position="127"/>
    </location>
</feature>
<protein>
    <recommendedName>
        <fullName evidence="2">KRAB domain-containing protein</fullName>
    </recommendedName>
</protein>
<dbReference type="Gene3D" id="6.10.140.140">
    <property type="match status" value="1"/>
</dbReference>
<dbReference type="SUPFAM" id="SSF109640">
    <property type="entry name" value="KRAB domain (Kruppel-associated box)"/>
    <property type="match status" value="1"/>
</dbReference>
<dbReference type="PROSITE" id="PS50805">
    <property type="entry name" value="KRAB"/>
    <property type="match status" value="1"/>
</dbReference>
<dbReference type="InterPro" id="IPR036051">
    <property type="entry name" value="KRAB_dom_sf"/>
</dbReference>
<organism evidence="3 4">
    <name type="scientific">Chelonoidis abingdonii</name>
    <name type="common">Abingdon island giant tortoise</name>
    <name type="synonym">Testudo abingdonii</name>
    <dbReference type="NCBI Taxonomy" id="106734"/>
    <lineage>
        <taxon>Eukaryota</taxon>
        <taxon>Metazoa</taxon>
        <taxon>Chordata</taxon>
        <taxon>Craniata</taxon>
        <taxon>Vertebrata</taxon>
        <taxon>Euteleostomi</taxon>
        <taxon>Archelosauria</taxon>
        <taxon>Testudinata</taxon>
        <taxon>Testudines</taxon>
        <taxon>Cryptodira</taxon>
        <taxon>Durocryptodira</taxon>
        <taxon>Testudinoidea</taxon>
        <taxon>Testudinidae</taxon>
        <taxon>Chelonoidis</taxon>
    </lineage>
</organism>
<dbReference type="InterPro" id="IPR050169">
    <property type="entry name" value="Krueppel_C2H2_ZnF"/>
</dbReference>
<feature type="domain" description="KRAB" evidence="2">
    <location>
        <begin position="31"/>
        <end position="124"/>
    </location>
</feature>
<dbReference type="PANTHER" id="PTHR23232">
    <property type="entry name" value="KRAB DOMAIN C2H2 ZINC FINGER"/>
    <property type="match status" value="1"/>
</dbReference>
<evidence type="ECO:0000313" key="3">
    <source>
        <dbReference type="Ensembl" id="ENSCABP00000004087.1"/>
    </source>
</evidence>